<feature type="non-terminal residue" evidence="1">
    <location>
        <position position="1"/>
    </location>
</feature>
<comment type="caution">
    <text evidence="1">The sequence shown here is derived from an EMBL/GenBank/DDBJ whole genome shotgun (WGS) entry which is preliminary data.</text>
</comment>
<reference evidence="1 2" key="1">
    <citation type="submission" date="2021-05" db="EMBL/GenBank/DDBJ databases">
        <title>Genome Assembly of Synthetic Allotetraploid Brassica napus Reveals Homoeologous Exchanges between Subgenomes.</title>
        <authorList>
            <person name="Davis J.T."/>
        </authorList>
    </citation>
    <scope>NUCLEOTIDE SEQUENCE [LARGE SCALE GENOMIC DNA]</scope>
    <source>
        <strain evidence="2">cv. Da-Ae</strain>
        <tissue evidence="1">Seedling</tissue>
    </source>
</reference>
<name>A0ABQ8CJU0_BRANA</name>
<evidence type="ECO:0000313" key="2">
    <source>
        <dbReference type="Proteomes" id="UP000824890"/>
    </source>
</evidence>
<protein>
    <submittedName>
        <fullName evidence="1">Uncharacterized protein</fullName>
    </submittedName>
</protein>
<keyword evidence="2" id="KW-1185">Reference proteome</keyword>
<dbReference type="Proteomes" id="UP000824890">
    <property type="component" value="Unassembled WGS sequence"/>
</dbReference>
<accession>A0ABQ8CJU0</accession>
<gene>
    <name evidence="1" type="ORF">HID58_025005</name>
</gene>
<dbReference type="EMBL" id="JAGKQM010000007">
    <property type="protein sequence ID" value="KAH0917345.1"/>
    <property type="molecule type" value="Genomic_DNA"/>
</dbReference>
<organism evidence="1 2">
    <name type="scientific">Brassica napus</name>
    <name type="common">Rape</name>
    <dbReference type="NCBI Taxonomy" id="3708"/>
    <lineage>
        <taxon>Eukaryota</taxon>
        <taxon>Viridiplantae</taxon>
        <taxon>Streptophyta</taxon>
        <taxon>Embryophyta</taxon>
        <taxon>Tracheophyta</taxon>
        <taxon>Spermatophyta</taxon>
        <taxon>Magnoliopsida</taxon>
        <taxon>eudicotyledons</taxon>
        <taxon>Gunneridae</taxon>
        <taxon>Pentapetalae</taxon>
        <taxon>rosids</taxon>
        <taxon>malvids</taxon>
        <taxon>Brassicales</taxon>
        <taxon>Brassicaceae</taxon>
        <taxon>Brassiceae</taxon>
        <taxon>Brassica</taxon>
    </lineage>
</organism>
<evidence type="ECO:0000313" key="1">
    <source>
        <dbReference type="EMBL" id="KAH0917345.1"/>
    </source>
</evidence>
<proteinExistence type="predicted"/>
<sequence>VKQQVLAFIRCLHGNLEGYDSKDFTPKQIACPIVIDDFVERPGLETNIELSFSTHFTIETQRLSSLPHRIKKCSRLKENKNLKTMKKKYQNSILLFAPKLETNRIRQESKMFIHVTLRDRVFSQGFASH</sequence>